<keyword evidence="11" id="KW-0234">DNA repair</keyword>
<evidence type="ECO:0000256" key="11">
    <source>
        <dbReference type="ARBA" id="ARBA00023204"/>
    </source>
</evidence>
<dbReference type="RefSeq" id="WP_276654372.1">
    <property type="nucleotide sequence ID" value="NZ_DOOG01000153.1"/>
</dbReference>
<protein>
    <recommendedName>
        <fullName evidence="4">Type-4 uracil-DNA glycosylase</fullName>
        <ecNumber evidence="3">3.2.2.27</ecNumber>
    </recommendedName>
</protein>
<dbReference type="SMART" id="SM00987">
    <property type="entry name" value="UreE_C"/>
    <property type="match status" value="1"/>
</dbReference>
<dbReference type="EMBL" id="DOOG01000153">
    <property type="protein sequence ID" value="HBU99868.1"/>
    <property type="molecule type" value="Genomic_DNA"/>
</dbReference>
<feature type="compositionally biased region" description="Low complexity" evidence="12">
    <location>
        <begin position="47"/>
        <end position="76"/>
    </location>
</feature>
<evidence type="ECO:0000256" key="9">
    <source>
        <dbReference type="ARBA" id="ARBA00023004"/>
    </source>
</evidence>
<evidence type="ECO:0000256" key="5">
    <source>
        <dbReference type="ARBA" id="ARBA00022485"/>
    </source>
</evidence>
<dbReference type="SUPFAM" id="SSF52141">
    <property type="entry name" value="Uracil-DNA glycosylase-like"/>
    <property type="match status" value="1"/>
</dbReference>
<organism evidence="14 17">
    <name type="scientific">Thalassospira lucentensis</name>
    <dbReference type="NCBI Taxonomy" id="168935"/>
    <lineage>
        <taxon>Bacteria</taxon>
        <taxon>Pseudomonadati</taxon>
        <taxon>Pseudomonadota</taxon>
        <taxon>Alphaproteobacteria</taxon>
        <taxon>Rhodospirillales</taxon>
        <taxon>Thalassospiraceae</taxon>
        <taxon>Thalassospira</taxon>
    </lineage>
</organism>
<feature type="region of interest" description="Disordered" evidence="12">
    <location>
        <begin position="43"/>
        <end position="88"/>
    </location>
</feature>
<dbReference type="Pfam" id="PF03167">
    <property type="entry name" value="UDG"/>
    <property type="match status" value="1"/>
</dbReference>
<evidence type="ECO:0000256" key="6">
    <source>
        <dbReference type="ARBA" id="ARBA00022723"/>
    </source>
</evidence>
<dbReference type="Proteomes" id="UP000264753">
    <property type="component" value="Unassembled WGS sequence"/>
</dbReference>
<evidence type="ECO:0000256" key="7">
    <source>
        <dbReference type="ARBA" id="ARBA00022763"/>
    </source>
</evidence>
<keyword evidence="7" id="KW-0227">DNA damage</keyword>
<keyword evidence="9" id="KW-0408">Iron</keyword>
<dbReference type="InterPro" id="IPR005122">
    <property type="entry name" value="Uracil-DNA_glycosylase-like"/>
</dbReference>
<evidence type="ECO:0000313" key="16">
    <source>
        <dbReference type="Proteomes" id="UP000264179"/>
    </source>
</evidence>
<dbReference type="InterPro" id="IPR005273">
    <property type="entry name" value="Ura-DNA_glyco_family4"/>
</dbReference>
<evidence type="ECO:0000256" key="12">
    <source>
        <dbReference type="SAM" id="MobiDB-lite"/>
    </source>
</evidence>
<evidence type="ECO:0000256" key="10">
    <source>
        <dbReference type="ARBA" id="ARBA00023014"/>
    </source>
</evidence>
<dbReference type="STRING" id="168935.AUP42_09940"/>
<dbReference type="InterPro" id="IPR051536">
    <property type="entry name" value="UDG_Type-4/5"/>
</dbReference>
<dbReference type="EMBL" id="DPOP01000128">
    <property type="protein sequence ID" value="HCW68673.1"/>
    <property type="molecule type" value="Genomic_DNA"/>
</dbReference>
<comment type="catalytic activity">
    <reaction evidence="1">
        <text>Hydrolyzes single-stranded DNA or mismatched double-stranded DNA and polynucleotides, releasing free uracil.</text>
        <dbReference type="EC" id="3.2.2.27"/>
    </reaction>
</comment>
<dbReference type="GO" id="GO:0004844">
    <property type="term" value="F:uracil DNA N-glycosylase activity"/>
    <property type="evidence" value="ECO:0007669"/>
    <property type="project" value="UniProtKB-EC"/>
</dbReference>
<dbReference type="AlphaFoldDB" id="A0A358HXK5"/>
<dbReference type="SMART" id="SM00986">
    <property type="entry name" value="UDG"/>
    <property type="match status" value="1"/>
</dbReference>
<gene>
    <name evidence="14" type="ORF">DEF21_18480</name>
    <name evidence="15" type="ORF">DHR80_16055</name>
</gene>
<dbReference type="GO" id="GO:0006281">
    <property type="term" value="P:DNA repair"/>
    <property type="evidence" value="ECO:0007669"/>
    <property type="project" value="UniProtKB-KW"/>
</dbReference>
<dbReference type="Proteomes" id="UP000264179">
    <property type="component" value="Unassembled WGS sequence"/>
</dbReference>
<dbReference type="GO" id="GO:0046872">
    <property type="term" value="F:metal ion binding"/>
    <property type="evidence" value="ECO:0007669"/>
    <property type="project" value="UniProtKB-KW"/>
</dbReference>
<dbReference type="GO" id="GO:0051539">
    <property type="term" value="F:4 iron, 4 sulfur cluster binding"/>
    <property type="evidence" value="ECO:0007669"/>
    <property type="project" value="UniProtKB-KW"/>
</dbReference>
<evidence type="ECO:0000256" key="1">
    <source>
        <dbReference type="ARBA" id="ARBA00001400"/>
    </source>
</evidence>
<dbReference type="Gene3D" id="3.40.470.10">
    <property type="entry name" value="Uracil-DNA glycosylase-like domain"/>
    <property type="match status" value="1"/>
</dbReference>
<sequence length="303" mass="32259">MSKPITDFDVNNLDPFQALIWQYEMGVDEAIADEPLDRFKASESLSRNAANRPGFAPAAAGSRPAGGSSPAAARPANVPSGGAGAGAGVQSAPVDGGFLLSDTPHEARQSARDAAAATKTLDELKDAIEKFEGCALKKSASNTVFGTGNPEAKLVLVGEAPGAEEDRQGLPFVGPSGKLLDAMLRSIGLSREEVYITNILPWRPPGNRQPTTAETAVCEPFVRRHIELIAPKVVICLGGSSAKALMEEDRGITRLRGTWKELIFADGTKADLTAMFHPAYLLRTPEQKRLAWRDLRATAQKLS</sequence>
<keyword evidence="5" id="KW-0004">4Fe-4S</keyword>
<evidence type="ECO:0000259" key="13">
    <source>
        <dbReference type="SMART" id="SM00986"/>
    </source>
</evidence>
<dbReference type="PANTHER" id="PTHR33693">
    <property type="entry name" value="TYPE-5 URACIL-DNA GLYCOSYLASE"/>
    <property type="match status" value="1"/>
</dbReference>
<dbReference type="CDD" id="cd10030">
    <property type="entry name" value="UDG-F4_TTUDGA_SPO1dp_like"/>
    <property type="match status" value="1"/>
</dbReference>
<evidence type="ECO:0000256" key="4">
    <source>
        <dbReference type="ARBA" id="ARBA00019403"/>
    </source>
</evidence>
<dbReference type="NCBIfam" id="TIGR00758">
    <property type="entry name" value="UDG_fam4"/>
    <property type="match status" value="1"/>
</dbReference>
<evidence type="ECO:0000313" key="15">
    <source>
        <dbReference type="EMBL" id="HCW68673.1"/>
    </source>
</evidence>
<keyword evidence="8" id="KW-0378">Hydrolase</keyword>
<accession>A0A358HXK5</accession>
<evidence type="ECO:0000313" key="17">
    <source>
        <dbReference type="Proteomes" id="UP000264753"/>
    </source>
</evidence>
<feature type="domain" description="Uracil-DNA glycosylase-like" evidence="13">
    <location>
        <begin position="145"/>
        <end position="296"/>
    </location>
</feature>
<evidence type="ECO:0000256" key="3">
    <source>
        <dbReference type="ARBA" id="ARBA00012030"/>
    </source>
</evidence>
<dbReference type="EC" id="3.2.2.27" evidence="3"/>
<proteinExistence type="inferred from homology"/>
<dbReference type="InterPro" id="IPR036895">
    <property type="entry name" value="Uracil-DNA_glycosylase-like_sf"/>
</dbReference>
<dbReference type="PANTHER" id="PTHR33693:SF1">
    <property type="entry name" value="TYPE-4 URACIL-DNA GLYCOSYLASE"/>
    <property type="match status" value="1"/>
</dbReference>
<evidence type="ECO:0000256" key="8">
    <source>
        <dbReference type="ARBA" id="ARBA00022801"/>
    </source>
</evidence>
<keyword evidence="10" id="KW-0411">Iron-sulfur</keyword>
<evidence type="ECO:0000256" key="2">
    <source>
        <dbReference type="ARBA" id="ARBA00006521"/>
    </source>
</evidence>
<keyword evidence="6" id="KW-0479">Metal-binding</keyword>
<comment type="similarity">
    <text evidence="2">Belongs to the uracil-DNA glycosylase (UDG) superfamily. Type 4 (UDGa) family.</text>
</comment>
<evidence type="ECO:0000313" key="14">
    <source>
        <dbReference type="EMBL" id="HBU99868.1"/>
    </source>
</evidence>
<name>A0A358HXK5_9PROT</name>
<comment type="caution">
    <text evidence="14">The sequence shown here is derived from an EMBL/GenBank/DDBJ whole genome shotgun (WGS) entry which is preliminary data.</text>
</comment>
<reference evidence="16 17" key="1">
    <citation type="journal article" date="2018" name="Nat. Biotechnol.">
        <title>A standardized bacterial taxonomy based on genome phylogeny substantially revises the tree of life.</title>
        <authorList>
            <person name="Parks D.H."/>
            <person name="Chuvochina M."/>
            <person name="Waite D.W."/>
            <person name="Rinke C."/>
            <person name="Skarshewski A."/>
            <person name="Chaumeil P.A."/>
            <person name="Hugenholtz P."/>
        </authorList>
    </citation>
    <scope>NUCLEOTIDE SEQUENCE [LARGE SCALE GENOMIC DNA]</scope>
    <source>
        <strain evidence="14">UBA8707</strain>
        <strain evidence="15">UBA9881</strain>
    </source>
</reference>